<keyword evidence="2" id="KW-1185">Reference proteome</keyword>
<dbReference type="InterPro" id="IPR036397">
    <property type="entry name" value="RNaseH_sf"/>
</dbReference>
<proteinExistence type="predicted"/>
<evidence type="ECO:0000313" key="1">
    <source>
        <dbReference type="EMBL" id="GFG28303.1"/>
    </source>
</evidence>
<protein>
    <submittedName>
        <fullName evidence="1">Uncharacterized protein</fullName>
    </submittedName>
</protein>
<dbReference type="PANTHER" id="PTHR46060:SF1">
    <property type="entry name" value="MARINER MOS1 TRANSPOSASE-LIKE PROTEIN"/>
    <property type="match status" value="1"/>
</dbReference>
<dbReference type="GO" id="GO:0003676">
    <property type="term" value="F:nucleic acid binding"/>
    <property type="evidence" value="ECO:0007669"/>
    <property type="project" value="InterPro"/>
</dbReference>
<dbReference type="EMBL" id="BLKM01009832">
    <property type="protein sequence ID" value="GFG28303.1"/>
    <property type="molecule type" value="Genomic_DNA"/>
</dbReference>
<dbReference type="AlphaFoldDB" id="A0A6L2P7W5"/>
<dbReference type="Proteomes" id="UP000502823">
    <property type="component" value="Unassembled WGS sequence"/>
</dbReference>
<sequence>MAPEDGIGSFLVGQLRQSVVRYHSQLKVTIMDKDGPHGSCGRKVCRLLTSVIGWQPCVETLPQVAEQCFGRLRHEGKWICQVLLLHDNGRLHSILAPSDCALFNKMKEPLLGRKFRTSDDLERGVHDSVRSIPKDWYLTSIQKLPERWQQCTDLGGEYVKSATV</sequence>
<dbReference type="OrthoDB" id="8196714at2759"/>
<dbReference type="Gene3D" id="3.30.420.10">
    <property type="entry name" value="Ribonuclease H-like superfamily/Ribonuclease H"/>
    <property type="match status" value="1"/>
</dbReference>
<accession>A0A6L2P7W5</accession>
<dbReference type="InterPro" id="IPR052709">
    <property type="entry name" value="Transposase-MT_Hybrid"/>
</dbReference>
<dbReference type="InParanoid" id="A0A6L2P7W5"/>
<organism evidence="1 2">
    <name type="scientific">Coptotermes formosanus</name>
    <name type="common">Formosan subterranean termite</name>
    <dbReference type="NCBI Taxonomy" id="36987"/>
    <lineage>
        <taxon>Eukaryota</taxon>
        <taxon>Metazoa</taxon>
        <taxon>Ecdysozoa</taxon>
        <taxon>Arthropoda</taxon>
        <taxon>Hexapoda</taxon>
        <taxon>Insecta</taxon>
        <taxon>Pterygota</taxon>
        <taxon>Neoptera</taxon>
        <taxon>Polyneoptera</taxon>
        <taxon>Dictyoptera</taxon>
        <taxon>Blattodea</taxon>
        <taxon>Blattoidea</taxon>
        <taxon>Termitoidae</taxon>
        <taxon>Rhinotermitidae</taxon>
        <taxon>Coptotermes</taxon>
    </lineage>
</organism>
<gene>
    <name evidence="1" type="ORF">Cfor_11318</name>
</gene>
<name>A0A6L2P7W5_COPFO</name>
<evidence type="ECO:0000313" key="2">
    <source>
        <dbReference type="Proteomes" id="UP000502823"/>
    </source>
</evidence>
<dbReference type="PANTHER" id="PTHR46060">
    <property type="entry name" value="MARINER MOS1 TRANSPOSASE-LIKE PROTEIN"/>
    <property type="match status" value="1"/>
</dbReference>
<comment type="caution">
    <text evidence="1">The sequence shown here is derived from an EMBL/GenBank/DDBJ whole genome shotgun (WGS) entry which is preliminary data.</text>
</comment>
<reference evidence="2" key="1">
    <citation type="submission" date="2020-01" db="EMBL/GenBank/DDBJ databases">
        <title>Draft genome sequence of the Termite Coptotermes fromosanus.</title>
        <authorList>
            <person name="Itakura S."/>
            <person name="Yosikawa Y."/>
            <person name="Umezawa K."/>
        </authorList>
    </citation>
    <scope>NUCLEOTIDE SEQUENCE [LARGE SCALE GENOMIC DNA]</scope>
</reference>